<evidence type="ECO:0000256" key="1">
    <source>
        <dbReference type="ARBA" id="ARBA00001966"/>
    </source>
</evidence>
<dbReference type="InterPro" id="IPR007197">
    <property type="entry name" value="rSAM"/>
</dbReference>
<comment type="cofactor">
    <cofactor evidence="1">
        <name>[4Fe-4S] cluster</name>
        <dbReference type="ChEBI" id="CHEBI:49883"/>
    </cofactor>
</comment>
<dbReference type="SFLD" id="SFLDG01086">
    <property type="entry name" value="elongater_protein-like"/>
    <property type="match status" value="1"/>
</dbReference>
<dbReference type="SFLD" id="SFLDG01091">
    <property type="entry name" value="uncharacterized_CHP01210-like"/>
    <property type="match status" value="1"/>
</dbReference>
<gene>
    <name evidence="8" type="ORF">H8S07_02500</name>
</gene>
<keyword evidence="3" id="KW-0949">S-adenosyl-L-methionine</keyword>
<dbReference type="InterPro" id="IPR039661">
    <property type="entry name" value="ELP3"/>
</dbReference>
<evidence type="ECO:0000256" key="4">
    <source>
        <dbReference type="ARBA" id="ARBA00022723"/>
    </source>
</evidence>
<dbReference type="NCBIfam" id="TIGR01212">
    <property type="entry name" value="TIGR01212 family radical SAM protein"/>
    <property type="match status" value="1"/>
</dbReference>
<feature type="domain" description="Radical SAM core" evidence="7">
    <location>
        <begin position="18"/>
        <end position="259"/>
    </location>
</feature>
<dbReference type="SUPFAM" id="SSF102114">
    <property type="entry name" value="Radical SAM enzymes"/>
    <property type="match status" value="1"/>
</dbReference>
<dbReference type="PANTHER" id="PTHR11135">
    <property type="entry name" value="HISTONE ACETYLTRANSFERASE-RELATED"/>
    <property type="match status" value="1"/>
</dbReference>
<protein>
    <submittedName>
        <fullName evidence="8">TIGR01212 family radical SAM protein</fullName>
    </submittedName>
</protein>
<keyword evidence="9" id="KW-1185">Reference proteome</keyword>
<dbReference type="InterPro" id="IPR006638">
    <property type="entry name" value="Elp3/MiaA/NifB-like_rSAM"/>
</dbReference>
<name>A0ABR7ES33_9FIRM</name>
<dbReference type="InterPro" id="IPR023404">
    <property type="entry name" value="rSAM_horseshoe"/>
</dbReference>
<evidence type="ECO:0000256" key="2">
    <source>
        <dbReference type="ARBA" id="ARBA00022485"/>
    </source>
</evidence>
<evidence type="ECO:0000256" key="6">
    <source>
        <dbReference type="ARBA" id="ARBA00023014"/>
    </source>
</evidence>
<accession>A0ABR7ES33</accession>
<evidence type="ECO:0000259" key="7">
    <source>
        <dbReference type="PROSITE" id="PS51918"/>
    </source>
</evidence>
<dbReference type="Proteomes" id="UP000647235">
    <property type="component" value="Unassembled WGS sequence"/>
</dbReference>
<dbReference type="Pfam" id="PF04055">
    <property type="entry name" value="Radical_SAM"/>
    <property type="match status" value="1"/>
</dbReference>
<evidence type="ECO:0000313" key="8">
    <source>
        <dbReference type="EMBL" id="MBC5664158.1"/>
    </source>
</evidence>
<keyword evidence="6" id="KW-0411">Iron-sulfur</keyword>
<keyword evidence="5" id="KW-0408">Iron</keyword>
<dbReference type="SFLD" id="SFLDS00029">
    <property type="entry name" value="Radical_SAM"/>
    <property type="match status" value="1"/>
</dbReference>
<dbReference type="Gene3D" id="3.80.30.20">
    <property type="entry name" value="tm_1862 like domain"/>
    <property type="match status" value="1"/>
</dbReference>
<reference evidence="8 9" key="1">
    <citation type="submission" date="2020-08" db="EMBL/GenBank/DDBJ databases">
        <title>Genome public.</title>
        <authorList>
            <person name="Liu C."/>
            <person name="Sun Q."/>
        </authorList>
    </citation>
    <scope>NUCLEOTIDE SEQUENCE [LARGE SCALE GENOMIC DNA]</scope>
    <source>
        <strain evidence="8 9">NSJ-36</strain>
    </source>
</reference>
<dbReference type="RefSeq" id="WP_118287874.1">
    <property type="nucleotide sequence ID" value="NZ_JACOOY010000002.1"/>
</dbReference>
<organism evidence="8 9">
    <name type="scientific">Dorea hominis</name>
    <dbReference type="NCBI Taxonomy" id="2763040"/>
    <lineage>
        <taxon>Bacteria</taxon>
        <taxon>Bacillati</taxon>
        <taxon>Bacillota</taxon>
        <taxon>Clostridia</taxon>
        <taxon>Lachnospirales</taxon>
        <taxon>Lachnospiraceae</taxon>
        <taxon>Dorea</taxon>
    </lineage>
</organism>
<evidence type="ECO:0000256" key="3">
    <source>
        <dbReference type="ARBA" id="ARBA00022691"/>
    </source>
</evidence>
<evidence type="ECO:0000256" key="5">
    <source>
        <dbReference type="ARBA" id="ARBA00023004"/>
    </source>
</evidence>
<dbReference type="PANTHER" id="PTHR11135:SF1">
    <property type="entry name" value="PROTEIN YHCC"/>
    <property type="match status" value="1"/>
</dbReference>
<keyword evidence="4" id="KW-0479">Metal-binding</keyword>
<sequence>MVKESPLYYPYSDYLKNKYGEKVYKLPINLPITCPNRLNGKRGCSFCAECGTGFESLDAVYTVTEQLAKNQEHIAKKYKAKKYIAYFQNYTNTFLPLNDFRKYMEEAAQFPDITELAVSTRPDCIKVEYLDVLRSVSEQYHCNITIELGLQTANYHTLLKIDRGHTLAEYIDAAIQIKRYGFDLCTHVILNLPGDTITDSIETAKILSALSNDCVKVHSLYIAKNTRLCEEYENGTITLCSKEEYFRRVTVFLEYLKPRIAVERLFSRIPEKDAVFCNWQTSWWKLKDELEAHMIAGEHYQGRLSGYLDGAALNEK</sequence>
<comment type="caution">
    <text evidence="8">The sequence shown here is derived from an EMBL/GenBank/DDBJ whole genome shotgun (WGS) entry which is preliminary data.</text>
</comment>
<dbReference type="InterPro" id="IPR032432">
    <property type="entry name" value="Radical_SAM_C"/>
</dbReference>
<dbReference type="InterPro" id="IPR058240">
    <property type="entry name" value="rSAM_sf"/>
</dbReference>
<dbReference type="EMBL" id="JACOOY010000002">
    <property type="protein sequence ID" value="MBC5664158.1"/>
    <property type="molecule type" value="Genomic_DNA"/>
</dbReference>
<proteinExistence type="predicted"/>
<dbReference type="SMART" id="SM00729">
    <property type="entry name" value="Elp3"/>
    <property type="match status" value="1"/>
</dbReference>
<keyword evidence="2" id="KW-0004">4Fe-4S</keyword>
<evidence type="ECO:0000313" key="9">
    <source>
        <dbReference type="Proteomes" id="UP000647235"/>
    </source>
</evidence>
<dbReference type="InterPro" id="IPR005911">
    <property type="entry name" value="YhcC-like"/>
</dbReference>
<dbReference type="PROSITE" id="PS51918">
    <property type="entry name" value="RADICAL_SAM"/>
    <property type="match status" value="1"/>
</dbReference>
<dbReference type="Pfam" id="PF16199">
    <property type="entry name" value="Radical_SAM_C"/>
    <property type="match status" value="1"/>
</dbReference>